<evidence type="ECO:0008006" key="11">
    <source>
        <dbReference type="Google" id="ProtNLM"/>
    </source>
</evidence>
<dbReference type="GO" id="GO:0005506">
    <property type="term" value="F:iron ion binding"/>
    <property type="evidence" value="ECO:0007669"/>
    <property type="project" value="InterPro"/>
</dbReference>
<sequence>MAVVYLFFLLLSVFLLFKRNSRGREVKLPPGPSQFPIVGNLRELREVTHRSLRSLSKKYGSSLVFLKLGRRPLLVVSSADMAREVMKTLDLHFCNRPSFLAHSKFTYNRLDVGFSEYGPRWRELRKISIIELLTAKRVRSFSSIRREKVAEMIRAISASSSASVDLSKMFLALANDVVLGAAFGKSFREEERYLQTKLHTAMDETRILMSDFFFTDYFPEQLGWVFDVLTGRYARLKKTCAEMDSFLEKIIQEHLDRRNPEQEDFVDVMLRLNRDRHLTREEVKGLFMNILIGGTDTSTAVLEWTMTELMKNPAAMAKAQRELRTAVRGKHQVEEDDLPCFEFLNAVIKETMRLYPPAPVLIPRETTHPIDIAGYEIPPKTTVFVNAFAIGRDPEIWPDPEEFVPERFEKSPVDYRGRDFGLIPFGAGRRGCPGIDFGMTALQLPLANLLYCFDWELPEGMSREELDRDESYGIIVKRKNPLRLVPKKSIHMQKF</sequence>
<dbReference type="Proteomes" id="UP000825729">
    <property type="component" value="Unassembled WGS sequence"/>
</dbReference>
<reference evidence="9 10" key="1">
    <citation type="submission" date="2021-07" db="EMBL/GenBank/DDBJ databases">
        <title>The Aristolochia fimbriata genome: insights into angiosperm evolution, floral development and chemical biosynthesis.</title>
        <authorList>
            <person name="Jiao Y."/>
        </authorList>
    </citation>
    <scope>NUCLEOTIDE SEQUENCE [LARGE SCALE GENOMIC DNA]</scope>
    <source>
        <strain evidence="9">IBCAS-2021</strain>
        <tissue evidence="9">Leaf</tissue>
    </source>
</reference>
<evidence type="ECO:0000313" key="9">
    <source>
        <dbReference type="EMBL" id="KAG9441107.1"/>
    </source>
</evidence>
<dbReference type="PANTHER" id="PTHR47955:SF8">
    <property type="entry name" value="CYTOCHROME P450 71D11-LIKE"/>
    <property type="match status" value="1"/>
</dbReference>
<dbReference type="InterPro" id="IPR001128">
    <property type="entry name" value="Cyt_P450"/>
</dbReference>
<evidence type="ECO:0000256" key="3">
    <source>
        <dbReference type="ARBA" id="ARBA00022723"/>
    </source>
</evidence>
<keyword evidence="2 6" id="KW-0349">Heme</keyword>
<proteinExistence type="inferred from homology"/>
<keyword evidence="3 6" id="KW-0479">Metal-binding</keyword>
<dbReference type="AlphaFoldDB" id="A0AAV7DZV8"/>
<feature type="binding site" description="axial binding residue" evidence="6">
    <location>
        <position position="432"/>
    </location>
    <ligand>
        <name>heme</name>
        <dbReference type="ChEBI" id="CHEBI:30413"/>
    </ligand>
    <ligandPart>
        <name>Fe</name>
        <dbReference type="ChEBI" id="CHEBI:18248"/>
    </ligandPart>
</feature>
<dbReference type="Gene3D" id="1.10.630.10">
    <property type="entry name" value="Cytochrome P450"/>
    <property type="match status" value="1"/>
</dbReference>
<dbReference type="FunFam" id="1.10.630.10:FF:000011">
    <property type="entry name" value="Cytochrome P450 83B1"/>
    <property type="match status" value="1"/>
</dbReference>
<dbReference type="PRINTS" id="PR00385">
    <property type="entry name" value="P450"/>
</dbReference>
<dbReference type="InterPro" id="IPR017972">
    <property type="entry name" value="Cyt_P450_CS"/>
</dbReference>
<dbReference type="GO" id="GO:0020037">
    <property type="term" value="F:heme binding"/>
    <property type="evidence" value="ECO:0007669"/>
    <property type="project" value="InterPro"/>
</dbReference>
<dbReference type="CDD" id="cd11072">
    <property type="entry name" value="CYP71-like"/>
    <property type="match status" value="1"/>
</dbReference>
<keyword evidence="8" id="KW-0732">Signal</keyword>
<feature type="signal peptide" evidence="8">
    <location>
        <begin position="1"/>
        <end position="23"/>
    </location>
</feature>
<feature type="chain" id="PRO_5043865807" description="Cytochrome P450" evidence="8">
    <location>
        <begin position="24"/>
        <end position="495"/>
    </location>
</feature>
<name>A0AAV7DZV8_ARIFI</name>
<dbReference type="PRINTS" id="PR00463">
    <property type="entry name" value="EP450I"/>
</dbReference>
<evidence type="ECO:0000256" key="7">
    <source>
        <dbReference type="RuleBase" id="RU000461"/>
    </source>
</evidence>
<comment type="similarity">
    <text evidence="1 7">Belongs to the cytochrome P450 family.</text>
</comment>
<keyword evidence="4 7" id="KW-0560">Oxidoreductase</keyword>
<dbReference type="InterPro" id="IPR036396">
    <property type="entry name" value="Cyt_P450_sf"/>
</dbReference>
<accession>A0AAV7DZV8</accession>
<dbReference type="Pfam" id="PF00067">
    <property type="entry name" value="p450"/>
    <property type="match status" value="1"/>
</dbReference>
<keyword evidence="5 6" id="KW-0408">Iron</keyword>
<dbReference type="SUPFAM" id="SSF48264">
    <property type="entry name" value="Cytochrome P450"/>
    <property type="match status" value="1"/>
</dbReference>
<dbReference type="GO" id="GO:0016705">
    <property type="term" value="F:oxidoreductase activity, acting on paired donors, with incorporation or reduction of molecular oxygen"/>
    <property type="evidence" value="ECO:0007669"/>
    <property type="project" value="InterPro"/>
</dbReference>
<dbReference type="GO" id="GO:0004497">
    <property type="term" value="F:monooxygenase activity"/>
    <property type="evidence" value="ECO:0007669"/>
    <property type="project" value="UniProtKB-KW"/>
</dbReference>
<evidence type="ECO:0000256" key="8">
    <source>
        <dbReference type="SAM" id="SignalP"/>
    </source>
</evidence>
<dbReference type="PROSITE" id="PS00086">
    <property type="entry name" value="CYTOCHROME_P450"/>
    <property type="match status" value="1"/>
</dbReference>
<evidence type="ECO:0000256" key="1">
    <source>
        <dbReference type="ARBA" id="ARBA00010617"/>
    </source>
</evidence>
<keyword evidence="10" id="KW-1185">Reference proteome</keyword>
<dbReference type="EMBL" id="JAINDJ010000007">
    <property type="protein sequence ID" value="KAG9441107.1"/>
    <property type="molecule type" value="Genomic_DNA"/>
</dbReference>
<dbReference type="InterPro" id="IPR002401">
    <property type="entry name" value="Cyt_P450_E_grp-I"/>
</dbReference>
<evidence type="ECO:0000313" key="10">
    <source>
        <dbReference type="Proteomes" id="UP000825729"/>
    </source>
</evidence>
<evidence type="ECO:0000256" key="2">
    <source>
        <dbReference type="ARBA" id="ARBA00022617"/>
    </source>
</evidence>
<evidence type="ECO:0000256" key="6">
    <source>
        <dbReference type="PIRSR" id="PIRSR602401-1"/>
    </source>
</evidence>
<evidence type="ECO:0000256" key="4">
    <source>
        <dbReference type="ARBA" id="ARBA00023002"/>
    </source>
</evidence>
<keyword evidence="7" id="KW-0503">Monooxygenase</keyword>
<comment type="caution">
    <text evidence="9">The sequence shown here is derived from an EMBL/GenBank/DDBJ whole genome shotgun (WGS) entry which is preliminary data.</text>
</comment>
<gene>
    <name evidence="9" type="ORF">H6P81_016961</name>
</gene>
<evidence type="ECO:0000256" key="5">
    <source>
        <dbReference type="ARBA" id="ARBA00023004"/>
    </source>
</evidence>
<organism evidence="9 10">
    <name type="scientific">Aristolochia fimbriata</name>
    <name type="common">White veined hardy Dutchman's pipe vine</name>
    <dbReference type="NCBI Taxonomy" id="158543"/>
    <lineage>
        <taxon>Eukaryota</taxon>
        <taxon>Viridiplantae</taxon>
        <taxon>Streptophyta</taxon>
        <taxon>Embryophyta</taxon>
        <taxon>Tracheophyta</taxon>
        <taxon>Spermatophyta</taxon>
        <taxon>Magnoliopsida</taxon>
        <taxon>Magnoliidae</taxon>
        <taxon>Piperales</taxon>
        <taxon>Aristolochiaceae</taxon>
        <taxon>Aristolochia</taxon>
    </lineage>
</organism>
<protein>
    <recommendedName>
        <fullName evidence="11">Cytochrome P450</fullName>
    </recommendedName>
</protein>
<comment type="cofactor">
    <cofactor evidence="6">
        <name>heme</name>
        <dbReference type="ChEBI" id="CHEBI:30413"/>
    </cofactor>
</comment>
<dbReference type="PANTHER" id="PTHR47955">
    <property type="entry name" value="CYTOCHROME P450 FAMILY 71 PROTEIN"/>
    <property type="match status" value="1"/>
</dbReference>